<reference evidence="3" key="1">
    <citation type="journal article" date="2020" name="mSystems">
        <title>Genome- and Community-Level Interaction Insights into Carbon Utilization and Element Cycling Functions of Hydrothermarchaeota in Hydrothermal Sediment.</title>
        <authorList>
            <person name="Zhou Z."/>
            <person name="Liu Y."/>
            <person name="Xu W."/>
            <person name="Pan J."/>
            <person name="Luo Z.H."/>
            <person name="Li M."/>
        </authorList>
    </citation>
    <scope>NUCLEOTIDE SEQUENCE [LARGE SCALE GENOMIC DNA]</scope>
    <source>
        <strain evidence="3">SpSt-609</strain>
    </source>
</reference>
<keyword evidence="2" id="KW-0472">Membrane</keyword>
<proteinExistence type="predicted"/>
<dbReference type="AlphaFoldDB" id="A0A7C4GM73"/>
<feature type="compositionally biased region" description="Basic and acidic residues" evidence="1">
    <location>
        <begin position="72"/>
        <end position="81"/>
    </location>
</feature>
<comment type="caution">
    <text evidence="3">The sequence shown here is derived from an EMBL/GenBank/DDBJ whole genome shotgun (WGS) entry which is preliminary data.</text>
</comment>
<sequence length="93" mass="10494">MTKDLFKLGTFSSFGFIIISNVLIGIIIGAFLDSIFDTKRILLVIFLMLGVASGIYNGFRYLLSEIKKIETDEKAQKPNETRDEDESRNDGKI</sequence>
<evidence type="ECO:0000256" key="1">
    <source>
        <dbReference type="SAM" id="MobiDB-lite"/>
    </source>
</evidence>
<feature type="region of interest" description="Disordered" evidence="1">
    <location>
        <begin position="72"/>
        <end position="93"/>
    </location>
</feature>
<gene>
    <name evidence="3" type="ORF">ENT77_06015</name>
</gene>
<keyword evidence="2" id="KW-1133">Transmembrane helix</keyword>
<feature type="transmembrane region" description="Helical" evidence="2">
    <location>
        <begin position="41"/>
        <end position="59"/>
    </location>
</feature>
<evidence type="ECO:0000256" key="2">
    <source>
        <dbReference type="SAM" id="Phobius"/>
    </source>
</evidence>
<accession>A0A7C4GM73</accession>
<keyword evidence="2" id="KW-0812">Transmembrane</keyword>
<dbReference type="Pfam" id="PF09527">
    <property type="entry name" value="ATPase_gene1"/>
    <property type="match status" value="1"/>
</dbReference>
<name>A0A7C4GM73_9BACT</name>
<dbReference type="EMBL" id="DSZY01000028">
    <property type="protein sequence ID" value="HGU40736.1"/>
    <property type="molecule type" value="Genomic_DNA"/>
</dbReference>
<organism evidence="3">
    <name type="scientific">Fervidobacterium thailandense</name>
    <dbReference type="NCBI Taxonomy" id="1008305"/>
    <lineage>
        <taxon>Bacteria</taxon>
        <taxon>Thermotogati</taxon>
        <taxon>Thermotogota</taxon>
        <taxon>Thermotogae</taxon>
        <taxon>Thermotogales</taxon>
        <taxon>Fervidobacteriaceae</taxon>
        <taxon>Fervidobacterium</taxon>
    </lineage>
</organism>
<evidence type="ECO:0000313" key="3">
    <source>
        <dbReference type="EMBL" id="HGU40736.1"/>
    </source>
</evidence>
<dbReference type="InterPro" id="IPR032820">
    <property type="entry name" value="ATPase_put"/>
</dbReference>
<feature type="transmembrane region" description="Helical" evidence="2">
    <location>
        <begin position="12"/>
        <end position="35"/>
    </location>
</feature>
<protein>
    <submittedName>
        <fullName evidence="3">AtpZ/AtpI family protein</fullName>
    </submittedName>
</protein>